<evidence type="ECO:0000256" key="1">
    <source>
        <dbReference type="ARBA" id="ARBA00022448"/>
    </source>
</evidence>
<dbReference type="Gene3D" id="3.40.50.300">
    <property type="entry name" value="P-loop containing nucleotide triphosphate hydrolases"/>
    <property type="match status" value="1"/>
</dbReference>
<dbReference type="Proteomes" id="UP000275356">
    <property type="component" value="Unassembled WGS sequence"/>
</dbReference>
<protein>
    <submittedName>
        <fullName evidence="6">Putative ABC transport system ATP-binding protein</fullName>
    </submittedName>
</protein>
<dbReference type="GO" id="GO:0098796">
    <property type="term" value="C:membrane protein complex"/>
    <property type="evidence" value="ECO:0007669"/>
    <property type="project" value="UniProtKB-ARBA"/>
</dbReference>
<name>A0A3N2D7Q3_9MICO</name>
<evidence type="ECO:0000313" key="7">
    <source>
        <dbReference type="Proteomes" id="UP000275356"/>
    </source>
</evidence>
<dbReference type="GO" id="GO:0005886">
    <property type="term" value="C:plasma membrane"/>
    <property type="evidence" value="ECO:0007669"/>
    <property type="project" value="TreeGrafter"/>
</dbReference>
<dbReference type="InterPro" id="IPR017871">
    <property type="entry name" value="ABC_transporter-like_CS"/>
</dbReference>
<reference evidence="6 7" key="1">
    <citation type="submission" date="2018-11" db="EMBL/GenBank/DDBJ databases">
        <title>Sequencing the genomes of 1000 actinobacteria strains.</title>
        <authorList>
            <person name="Klenk H.-P."/>
        </authorList>
    </citation>
    <scope>NUCLEOTIDE SEQUENCE [LARGE SCALE GENOMIC DNA]</scope>
    <source>
        <strain evidence="6 7">DSM 13521</strain>
    </source>
</reference>
<evidence type="ECO:0000256" key="2">
    <source>
        <dbReference type="ARBA" id="ARBA00022741"/>
    </source>
</evidence>
<feature type="region of interest" description="Disordered" evidence="4">
    <location>
        <begin position="1"/>
        <end position="27"/>
    </location>
</feature>
<dbReference type="InterPro" id="IPR027417">
    <property type="entry name" value="P-loop_NTPase"/>
</dbReference>
<dbReference type="InterPro" id="IPR015854">
    <property type="entry name" value="ABC_transpr_LolD-like"/>
</dbReference>
<dbReference type="PANTHER" id="PTHR24220:SF685">
    <property type="entry name" value="ABC TRANSPORTER RELATED"/>
    <property type="match status" value="1"/>
</dbReference>
<dbReference type="EMBL" id="RKHQ01000001">
    <property type="protein sequence ID" value="ROR95795.1"/>
    <property type="molecule type" value="Genomic_DNA"/>
</dbReference>
<evidence type="ECO:0000256" key="4">
    <source>
        <dbReference type="SAM" id="MobiDB-lite"/>
    </source>
</evidence>
<comment type="caution">
    <text evidence="6">The sequence shown here is derived from an EMBL/GenBank/DDBJ whole genome shotgun (WGS) entry which is preliminary data.</text>
</comment>
<dbReference type="FunFam" id="3.40.50.300:FF:000032">
    <property type="entry name" value="Export ABC transporter ATP-binding protein"/>
    <property type="match status" value="1"/>
</dbReference>
<keyword evidence="1" id="KW-0813">Transport</keyword>
<evidence type="ECO:0000256" key="3">
    <source>
        <dbReference type="ARBA" id="ARBA00022840"/>
    </source>
</evidence>
<gene>
    <name evidence="6" type="ORF">EDD28_0357</name>
</gene>
<evidence type="ECO:0000259" key="5">
    <source>
        <dbReference type="PROSITE" id="PS50893"/>
    </source>
</evidence>
<sequence length="255" mass="27061">MSPETHGPEAHGPGDSPGTRRERRERARAAVAPVLVAERLSRVFPTPAGDVVAVADVSLDLRPGELVALRGPSGSGKTTLLNLLGGLDEPTSGTARVDGQDLADLDESARLALRRTTLAFVFQAFGLIGDLTARENVEVPLRLRGTPPTERDLRVDAVLGAVGLAPHAHQRPGELSGGQQQRVGIARAIVAEPRLLLADEPTGQLDSTTGTEIMELLAEVVHARGLAALVATHDPLMLERADRVLRLRDGRLVDD</sequence>
<dbReference type="PROSITE" id="PS00211">
    <property type="entry name" value="ABC_TRANSPORTER_1"/>
    <property type="match status" value="1"/>
</dbReference>
<accession>A0A3N2D7Q3</accession>
<dbReference type="InterPro" id="IPR017911">
    <property type="entry name" value="MacB-like_ATP-bd"/>
</dbReference>
<keyword evidence="2" id="KW-0547">Nucleotide-binding</keyword>
<keyword evidence="7" id="KW-1185">Reference proteome</keyword>
<dbReference type="InterPro" id="IPR003439">
    <property type="entry name" value="ABC_transporter-like_ATP-bd"/>
</dbReference>
<dbReference type="PROSITE" id="PS50893">
    <property type="entry name" value="ABC_TRANSPORTER_2"/>
    <property type="match status" value="1"/>
</dbReference>
<feature type="compositionally biased region" description="Basic and acidic residues" evidence="4">
    <location>
        <begin position="18"/>
        <end position="27"/>
    </location>
</feature>
<dbReference type="GO" id="GO:0016887">
    <property type="term" value="F:ATP hydrolysis activity"/>
    <property type="evidence" value="ECO:0007669"/>
    <property type="project" value="InterPro"/>
</dbReference>
<proteinExistence type="predicted"/>
<dbReference type="SUPFAM" id="SSF52540">
    <property type="entry name" value="P-loop containing nucleoside triphosphate hydrolases"/>
    <property type="match status" value="1"/>
</dbReference>
<dbReference type="SMART" id="SM00382">
    <property type="entry name" value="AAA"/>
    <property type="match status" value="1"/>
</dbReference>
<keyword evidence="3 6" id="KW-0067">ATP-binding</keyword>
<dbReference type="CDD" id="cd03255">
    <property type="entry name" value="ABC_MJ0796_LolCDE_FtsE"/>
    <property type="match status" value="1"/>
</dbReference>
<dbReference type="AlphaFoldDB" id="A0A3N2D7Q3"/>
<dbReference type="GO" id="GO:0005524">
    <property type="term" value="F:ATP binding"/>
    <property type="evidence" value="ECO:0007669"/>
    <property type="project" value="UniProtKB-KW"/>
</dbReference>
<dbReference type="InterPro" id="IPR003593">
    <property type="entry name" value="AAA+_ATPase"/>
</dbReference>
<dbReference type="PANTHER" id="PTHR24220">
    <property type="entry name" value="IMPORT ATP-BINDING PROTEIN"/>
    <property type="match status" value="1"/>
</dbReference>
<dbReference type="RefSeq" id="WP_123738064.1">
    <property type="nucleotide sequence ID" value="NZ_RKHQ01000001.1"/>
</dbReference>
<organism evidence="6 7">
    <name type="scientific">Salana multivorans</name>
    <dbReference type="NCBI Taxonomy" id="120377"/>
    <lineage>
        <taxon>Bacteria</taxon>
        <taxon>Bacillati</taxon>
        <taxon>Actinomycetota</taxon>
        <taxon>Actinomycetes</taxon>
        <taxon>Micrococcales</taxon>
        <taxon>Beutenbergiaceae</taxon>
        <taxon>Salana</taxon>
    </lineage>
</organism>
<dbReference type="OrthoDB" id="9802264at2"/>
<dbReference type="GO" id="GO:0022857">
    <property type="term" value="F:transmembrane transporter activity"/>
    <property type="evidence" value="ECO:0007669"/>
    <property type="project" value="UniProtKB-ARBA"/>
</dbReference>
<dbReference type="Pfam" id="PF00005">
    <property type="entry name" value="ABC_tran"/>
    <property type="match status" value="1"/>
</dbReference>
<feature type="domain" description="ABC transporter" evidence="5">
    <location>
        <begin position="38"/>
        <end position="255"/>
    </location>
</feature>
<evidence type="ECO:0000313" key="6">
    <source>
        <dbReference type="EMBL" id="ROR95795.1"/>
    </source>
</evidence>